<name>A0A2S6MTV9_RHOGL</name>
<protein>
    <recommendedName>
        <fullName evidence="3">Ribbon-helix-helix protein CopG domain-containing protein</fullName>
    </recommendedName>
</protein>
<dbReference type="OrthoDB" id="7376503at2"/>
<evidence type="ECO:0000313" key="1">
    <source>
        <dbReference type="EMBL" id="PPQ25796.1"/>
    </source>
</evidence>
<dbReference type="EMBL" id="NHRY01000277">
    <property type="protein sequence ID" value="PPQ25796.1"/>
    <property type="molecule type" value="Genomic_DNA"/>
</dbReference>
<evidence type="ECO:0000313" key="2">
    <source>
        <dbReference type="Proteomes" id="UP000239724"/>
    </source>
</evidence>
<accession>A0A2S6MTV9</accession>
<comment type="caution">
    <text evidence="1">The sequence shown here is derived from an EMBL/GenBank/DDBJ whole genome shotgun (WGS) entry which is preliminary data.</text>
</comment>
<keyword evidence="2" id="KW-1185">Reference proteome</keyword>
<sequence length="70" mass="8132">MPKNRVQFDLPPRSVERLNALKLKTEASSYAEVVKNALRLYEALIEETESGKQFFVRDENGAMIPYRLFL</sequence>
<dbReference type="Proteomes" id="UP000239724">
    <property type="component" value="Unassembled WGS sequence"/>
</dbReference>
<dbReference type="AlphaFoldDB" id="A0A2S6MTV9"/>
<evidence type="ECO:0008006" key="3">
    <source>
        <dbReference type="Google" id="ProtNLM"/>
    </source>
</evidence>
<proteinExistence type="predicted"/>
<organism evidence="1 2">
    <name type="scientific">Rhodopila globiformis</name>
    <name type="common">Rhodopseudomonas globiformis</name>
    <dbReference type="NCBI Taxonomy" id="1071"/>
    <lineage>
        <taxon>Bacteria</taxon>
        <taxon>Pseudomonadati</taxon>
        <taxon>Pseudomonadota</taxon>
        <taxon>Alphaproteobacteria</taxon>
        <taxon>Acetobacterales</taxon>
        <taxon>Acetobacteraceae</taxon>
        <taxon>Rhodopila</taxon>
    </lineage>
</organism>
<gene>
    <name evidence="1" type="ORF">CCS01_31735</name>
</gene>
<reference evidence="1 2" key="1">
    <citation type="journal article" date="2018" name="Arch. Microbiol.">
        <title>New insights into the metabolic potential of the phototrophic purple bacterium Rhodopila globiformis DSM 161(T) from its draft genome sequence and evidence for a vanadium-dependent nitrogenase.</title>
        <authorList>
            <person name="Imhoff J.F."/>
            <person name="Rahn T."/>
            <person name="Kunzel S."/>
            <person name="Neulinger S.C."/>
        </authorList>
    </citation>
    <scope>NUCLEOTIDE SEQUENCE [LARGE SCALE GENOMIC DNA]</scope>
    <source>
        <strain evidence="1 2">DSM 161</strain>
    </source>
</reference>